<feature type="compositionally biased region" description="Polar residues" evidence="8">
    <location>
        <begin position="511"/>
        <end position="528"/>
    </location>
</feature>
<keyword evidence="11" id="KW-1185">Reference proteome</keyword>
<evidence type="ECO:0000256" key="3">
    <source>
        <dbReference type="ARBA" id="ARBA00022737"/>
    </source>
</evidence>
<feature type="domain" description="C2H2-type" evidence="9">
    <location>
        <begin position="678"/>
        <end position="707"/>
    </location>
</feature>
<evidence type="ECO:0000256" key="5">
    <source>
        <dbReference type="ARBA" id="ARBA00022833"/>
    </source>
</evidence>
<dbReference type="Pfam" id="PF00096">
    <property type="entry name" value="zf-C2H2"/>
    <property type="match status" value="1"/>
</dbReference>
<evidence type="ECO:0000259" key="9">
    <source>
        <dbReference type="PROSITE" id="PS50157"/>
    </source>
</evidence>
<feature type="compositionally biased region" description="Polar residues" evidence="8">
    <location>
        <begin position="355"/>
        <end position="364"/>
    </location>
</feature>
<comment type="caution">
    <text evidence="10">The sequence shown here is derived from an EMBL/GenBank/DDBJ whole genome shotgun (WGS) entry which is preliminary data.</text>
</comment>
<reference evidence="10" key="1">
    <citation type="submission" date="2021-04" db="EMBL/GenBank/DDBJ databases">
        <authorList>
            <person name="Tunstrom K."/>
        </authorList>
    </citation>
    <scope>NUCLEOTIDE SEQUENCE</scope>
</reference>
<gene>
    <name evidence="10" type="ORF">PAPOLLO_LOCUS26219</name>
</gene>
<feature type="compositionally biased region" description="Low complexity" evidence="8">
    <location>
        <begin position="316"/>
        <end position="350"/>
    </location>
</feature>
<keyword evidence="2" id="KW-0479">Metal-binding</keyword>
<keyword evidence="4 7" id="KW-0863">Zinc-finger</keyword>
<feature type="compositionally biased region" description="Polar residues" evidence="8">
    <location>
        <begin position="404"/>
        <end position="415"/>
    </location>
</feature>
<feature type="region of interest" description="Disordered" evidence="8">
    <location>
        <begin position="1"/>
        <end position="86"/>
    </location>
</feature>
<evidence type="ECO:0000256" key="2">
    <source>
        <dbReference type="ARBA" id="ARBA00022723"/>
    </source>
</evidence>
<organism evidence="10 11">
    <name type="scientific">Parnassius apollo</name>
    <name type="common">Apollo butterfly</name>
    <name type="synonym">Papilio apollo</name>
    <dbReference type="NCBI Taxonomy" id="110799"/>
    <lineage>
        <taxon>Eukaryota</taxon>
        <taxon>Metazoa</taxon>
        <taxon>Ecdysozoa</taxon>
        <taxon>Arthropoda</taxon>
        <taxon>Hexapoda</taxon>
        <taxon>Insecta</taxon>
        <taxon>Pterygota</taxon>
        <taxon>Neoptera</taxon>
        <taxon>Endopterygota</taxon>
        <taxon>Lepidoptera</taxon>
        <taxon>Glossata</taxon>
        <taxon>Ditrysia</taxon>
        <taxon>Papilionoidea</taxon>
        <taxon>Papilionidae</taxon>
        <taxon>Parnassiinae</taxon>
        <taxon>Parnassini</taxon>
        <taxon>Parnassius</taxon>
        <taxon>Parnassius</taxon>
    </lineage>
</organism>
<feature type="compositionally biased region" description="Basic and acidic residues" evidence="8">
    <location>
        <begin position="1016"/>
        <end position="1026"/>
    </location>
</feature>
<dbReference type="InterPro" id="IPR050331">
    <property type="entry name" value="Zinc_finger"/>
</dbReference>
<feature type="domain" description="C2H2-type" evidence="9">
    <location>
        <begin position="1166"/>
        <end position="1194"/>
    </location>
</feature>
<feature type="compositionally biased region" description="Polar residues" evidence="8">
    <location>
        <begin position="897"/>
        <end position="943"/>
    </location>
</feature>
<dbReference type="PROSITE" id="PS00028">
    <property type="entry name" value="ZINC_FINGER_C2H2_1"/>
    <property type="match status" value="4"/>
</dbReference>
<proteinExistence type="predicted"/>
<feature type="region of interest" description="Disordered" evidence="8">
    <location>
        <begin position="216"/>
        <end position="236"/>
    </location>
</feature>
<evidence type="ECO:0000256" key="7">
    <source>
        <dbReference type="PROSITE-ProRule" id="PRU00042"/>
    </source>
</evidence>
<keyword evidence="6" id="KW-0539">Nucleus</keyword>
<feature type="compositionally biased region" description="Basic and acidic residues" evidence="8">
    <location>
        <begin position="1"/>
        <end position="10"/>
    </location>
</feature>
<dbReference type="PANTHER" id="PTHR16515:SF66">
    <property type="entry name" value="C2H2-TYPE DOMAIN-CONTAINING PROTEIN"/>
    <property type="match status" value="1"/>
</dbReference>
<feature type="region of interest" description="Disordered" evidence="8">
    <location>
        <begin position="1083"/>
        <end position="1122"/>
    </location>
</feature>
<feature type="region of interest" description="Disordered" evidence="8">
    <location>
        <begin position="598"/>
        <end position="632"/>
    </location>
</feature>
<dbReference type="PROSITE" id="PS50157">
    <property type="entry name" value="ZINC_FINGER_C2H2_2"/>
    <property type="match status" value="4"/>
</dbReference>
<dbReference type="PANTHER" id="PTHR16515">
    <property type="entry name" value="PR DOMAIN ZINC FINGER PROTEIN"/>
    <property type="match status" value="1"/>
</dbReference>
<dbReference type="GO" id="GO:0010468">
    <property type="term" value="P:regulation of gene expression"/>
    <property type="evidence" value="ECO:0007669"/>
    <property type="project" value="TreeGrafter"/>
</dbReference>
<feature type="region of interest" description="Disordered" evidence="8">
    <location>
        <begin position="960"/>
        <end position="1026"/>
    </location>
</feature>
<evidence type="ECO:0000256" key="1">
    <source>
        <dbReference type="ARBA" id="ARBA00004123"/>
    </source>
</evidence>
<comment type="subcellular location">
    <subcellularLocation>
        <location evidence="1">Nucleus</location>
    </subcellularLocation>
</comment>
<evidence type="ECO:0000256" key="8">
    <source>
        <dbReference type="SAM" id="MobiDB-lite"/>
    </source>
</evidence>
<dbReference type="OrthoDB" id="7467515at2759"/>
<sequence>MMATKLESEYPHSPTNDESDGEGDDTVKNKGEDTVENSYEEEEEGKEEGDEEEKEEEDEEEKEEDCEEEKEEEDDEENKHPVDNDFANILKKLESVGALLKKPKREEEYRCYTCDEDFSNWDSLNNHLFQHVSLPSVVLDKLPSDEEDTAPSGDENWSDEDVPQPPPKSDAKKAPQKVDISQILKKTGLSIKKTGDTDKSSDAALNKLSGLGFTIKKNSTPIKKEKVDEPEQQNESDLMKKLGKLGGIKLKLKSDGNNTNTFKVINGLKDFKASDDEDEGSENEDSKNDEDSSEDVKRKNQEADCDQESDENQSVNNSRRSSENSESGRSNRGNQIKSKIKTEPITTPKKAGPASKTSNECSSKSTKEPPAKTSVNENQVKAKSPSKITAKETPPARPSGRPSVKQTPKRGTNNALPIKIQDQPKAIKKDSSPVKELPAATPERRESNNDINLDNVVVKKEVPEPVSSESQSSNTPLFSGHIKSERSSPIPPDRAVTPVLARVKTEPDVPATTSSQPIFSPSNTTSAPVTPLLPVTKTEDTSMTIIEINGDSNDEDDDCCVVSSTPAPDVKPIIPKTENLPQQLPPAYPTSMSYPTSVQSSYNTAPSLSSRLSATPSTEKQHNFNWNAPDSKPPIDMLEKSADEIFESLLSSSTKKENMSLLSDASEYISLDTLGPQHSCEICNTRFTDISLLEEHRRISGHSNSLMNASSSTLMPYNPSSNILSSLLPVKQLAEQVGKLSTIGGSSSSGFTHQQNVMINIQAYPGGGGVMVPPQPYNAYAPPQAGYPPAPNNMYSSPGQTMPGQYPGSNYGQSSYGQYPSPMSKACYPGTMPQNIYSNAPSLYSTASPLQSMQQSVYGQTAPGLHNQQTVMGPPGSSPGQGYASAPSPSAKQSPSNIRIQNVQTFPPGQMVGSAQSMNNQSMGQVMGSNQQHMHGQEMSSGQAVPGQITAPTQIRMAAGANVTGSRPRMPNIRGTRPSIRPGIQVHGQVRGAVKQGPRMPLKRPGTVVGGPVQKRRPDMLLPGKHDNEDCQVMAMQKQRDGLPMIQSVQGAKDKLNLGSQISITKKTVNKEANAMANVLASRGISVKQKQKSRSPSPQRPLPNIPNLGAGVSIKHSSKSSNFSIPEAKVGGGMMACKICKKMFMNSTSLSVHMTNAHPQSKIPVFKCDECPASYPKSLQLQHHKRVFHNVSGPNRELGLPVVDLSQEDNLKRLSSLGIYSFIPLANREQANGCFGIPVISVHNVQNGMTSSLQALGADGLLSLGPLKPLPNS</sequence>
<dbReference type="SMART" id="SM00355">
    <property type="entry name" value="ZnF_C2H2"/>
    <property type="match status" value="4"/>
</dbReference>
<protein>
    <submittedName>
        <fullName evidence="10">(apollo) hypothetical protein</fullName>
    </submittedName>
</protein>
<keyword evidence="3" id="KW-0677">Repeat</keyword>
<feature type="compositionally biased region" description="Low complexity" evidence="8">
    <location>
        <begin position="464"/>
        <end position="473"/>
    </location>
</feature>
<dbReference type="AlphaFoldDB" id="A0A8S3Y996"/>
<feature type="domain" description="C2H2-type" evidence="9">
    <location>
        <begin position="1135"/>
        <end position="1163"/>
    </location>
</feature>
<feature type="compositionally biased region" description="Acidic residues" evidence="8">
    <location>
        <begin position="34"/>
        <end position="76"/>
    </location>
</feature>
<dbReference type="Proteomes" id="UP000691718">
    <property type="component" value="Unassembled WGS sequence"/>
</dbReference>
<evidence type="ECO:0000313" key="10">
    <source>
        <dbReference type="EMBL" id="CAG5055222.1"/>
    </source>
</evidence>
<evidence type="ECO:0000256" key="4">
    <source>
        <dbReference type="ARBA" id="ARBA00022771"/>
    </source>
</evidence>
<feature type="compositionally biased region" description="Low complexity" evidence="8">
    <location>
        <begin position="1113"/>
        <end position="1122"/>
    </location>
</feature>
<feature type="compositionally biased region" description="Basic and acidic residues" evidence="8">
    <location>
        <begin position="284"/>
        <end position="302"/>
    </location>
</feature>
<feature type="region of interest" description="Disordered" evidence="8">
    <location>
        <begin position="140"/>
        <end position="179"/>
    </location>
</feature>
<feature type="domain" description="C2H2-type" evidence="9">
    <location>
        <begin position="109"/>
        <end position="136"/>
    </location>
</feature>
<evidence type="ECO:0000313" key="11">
    <source>
        <dbReference type="Proteomes" id="UP000691718"/>
    </source>
</evidence>
<feature type="compositionally biased region" description="Low complexity" evidence="8">
    <location>
        <begin position="884"/>
        <end position="896"/>
    </location>
</feature>
<name>A0A8S3Y996_PARAO</name>
<dbReference type="EMBL" id="CAJQZP010001576">
    <property type="protein sequence ID" value="CAG5055222.1"/>
    <property type="molecule type" value="Genomic_DNA"/>
</dbReference>
<feature type="region of interest" description="Disordered" evidence="8">
    <location>
        <begin position="864"/>
        <end position="945"/>
    </location>
</feature>
<evidence type="ECO:0000256" key="6">
    <source>
        <dbReference type="ARBA" id="ARBA00023242"/>
    </source>
</evidence>
<dbReference type="GO" id="GO:0005634">
    <property type="term" value="C:nucleus"/>
    <property type="evidence" value="ECO:0007669"/>
    <property type="project" value="UniProtKB-SubCell"/>
</dbReference>
<feature type="region of interest" description="Disordered" evidence="8">
    <location>
        <begin position="191"/>
        <end position="210"/>
    </location>
</feature>
<accession>A0A8S3Y996</accession>
<keyword evidence="5" id="KW-0862">Zinc</keyword>
<dbReference type="InterPro" id="IPR013087">
    <property type="entry name" value="Znf_C2H2_type"/>
</dbReference>
<feature type="compositionally biased region" description="Polar residues" evidence="8">
    <location>
        <begin position="598"/>
        <end position="628"/>
    </location>
</feature>
<feature type="region of interest" description="Disordered" evidence="8">
    <location>
        <begin position="250"/>
        <end position="532"/>
    </location>
</feature>
<dbReference type="GO" id="GO:0008270">
    <property type="term" value="F:zinc ion binding"/>
    <property type="evidence" value="ECO:0007669"/>
    <property type="project" value="UniProtKB-KW"/>
</dbReference>